<protein>
    <submittedName>
        <fullName evidence="2">Uncharacterized protein</fullName>
    </submittedName>
</protein>
<accession>A0A5B7K6F9</accession>
<organism evidence="2 3">
    <name type="scientific">Portunus trituberculatus</name>
    <name type="common">Swimming crab</name>
    <name type="synonym">Neptunus trituberculatus</name>
    <dbReference type="NCBI Taxonomy" id="210409"/>
    <lineage>
        <taxon>Eukaryota</taxon>
        <taxon>Metazoa</taxon>
        <taxon>Ecdysozoa</taxon>
        <taxon>Arthropoda</taxon>
        <taxon>Crustacea</taxon>
        <taxon>Multicrustacea</taxon>
        <taxon>Malacostraca</taxon>
        <taxon>Eumalacostraca</taxon>
        <taxon>Eucarida</taxon>
        <taxon>Decapoda</taxon>
        <taxon>Pleocyemata</taxon>
        <taxon>Brachyura</taxon>
        <taxon>Eubrachyura</taxon>
        <taxon>Portunoidea</taxon>
        <taxon>Portunidae</taxon>
        <taxon>Portuninae</taxon>
        <taxon>Portunus</taxon>
    </lineage>
</organism>
<comment type="caution">
    <text evidence="2">The sequence shown here is derived from an EMBL/GenBank/DDBJ whole genome shotgun (WGS) entry which is preliminary data.</text>
</comment>
<feature type="compositionally biased region" description="Basic and acidic residues" evidence="1">
    <location>
        <begin position="1"/>
        <end position="10"/>
    </location>
</feature>
<dbReference type="Proteomes" id="UP000324222">
    <property type="component" value="Unassembled WGS sequence"/>
</dbReference>
<sequence>MEEESSDIRRKDVKIRIGKTSKNNSTTTTTTIPTPPLPTPTPPPPPPPPSPPLSTRNNNNNTNNNKRQKKQHITTEGPNSARNCIQASSLSLPRAAERQRRS</sequence>
<proteinExistence type="predicted"/>
<feature type="compositionally biased region" description="Low complexity" evidence="1">
    <location>
        <begin position="23"/>
        <end position="32"/>
    </location>
</feature>
<feature type="compositionally biased region" description="Low complexity" evidence="1">
    <location>
        <begin position="53"/>
        <end position="65"/>
    </location>
</feature>
<evidence type="ECO:0000313" key="2">
    <source>
        <dbReference type="EMBL" id="MPD02167.1"/>
    </source>
</evidence>
<name>A0A5B7K6F9_PORTR</name>
<keyword evidence="3" id="KW-1185">Reference proteome</keyword>
<feature type="compositionally biased region" description="Polar residues" evidence="1">
    <location>
        <begin position="74"/>
        <end position="91"/>
    </location>
</feature>
<feature type="region of interest" description="Disordered" evidence="1">
    <location>
        <begin position="1"/>
        <end position="102"/>
    </location>
</feature>
<reference evidence="2 3" key="1">
    <citation type="submission" date="2019-05" db="EMBL/GenBank/DDBJ databases">
        <title>Another draft genome of Portunus trituberculatus and its Hox gene families provides insights of decapod evolution.</title>
        <authorList>
            <person name="Jeong J.-H."/>
            <person name="Song I."/>
            <person name="Kim S."/>
            <person name="Choi T."/>
            <person name="Kim D."/>
            <person name="Ryu S."/>
            <person name="Kim W."/>
        </authorList>
    </citation>
    <scope>NUCLEOTIDE SEQUENCE [LARGE SCALE GENOMIC DNA]</scope>
    <source>
        <tissue evidence="2">Muscle</tissue>
    </source>
</reference>
<evidence type="ECO:0000256" key="1">
    <source>
        <dbReference type="SAM" id="MobiDB-lite"/>
    </source>
</evidence>
<feature type="compositionally biased region" description="Pro residues" evidence="1">
    <location>
        <begin position="33"/>
        <end position="52"/>
    </location>
</feature>
<gene>
    <name evidence="2" type="ORF">E2C01_097727</name>
</gene>
<dbReference type="EMBL" id="VSRR010130206">
    <property type="protein sequence ID" value="MPD02167.1"/>
    <property type="molecule type" value="Genomic_DNA"/>
</dbReference>
<dbReference type="AlphaFoldDB" id="A0A5B7K6F9"/>
<evidence type="ECO:0000313" key="3">
    <source>
        <dbReference type="Proteomes" id="UP000324222"/>
    </source>
</evidence>